<reference evidence="2" key="1">
    <citation type="submission" date="2013-04" db="EMBL/GenBank/DDBJ databases">
        <title>The Genome Sequence of Fonticula alba ATCC 38817.</title>
        <authorList>
            <consortium name="The Broad Institute Genomics Platform"/>
            <person name="Russ C."/>
            <person name="Cuomo C."/>
            <person name="Burger G."/>
            <person name="Gray M.W."/>
            <person name="Holland P.W.H."/>
            <person name="King N."/>
            <person name="Lang F.B.F."/>
            <person name="Roger A.J."/>
            <person name="Ruiz-Trillo I."/>
            <person name="Brown M."/>
            <person name="Walker B."/>
            <person name="Young S."/>
            <person name="Zeng Q."/>
            <person name="Gargeya S."/>
            <person name="Fitzgerald M."/>
            <person name="Haas B."/>
            <person name="Abouelleil A."/>
            <person name="Allen A.W."/>
            <person name="Alvarado L."/>
            <person name="Arachchi H.M."/>
            <person name="Berlin A.M."/>
            <person name="Chapman S.B."/>
            <person name="Gainer-Dewar J."/>
            <person name="Goldberg J."/>
            <person name="Griggs A."/>
            <person name="Gujja S."/>
            <person name="Hansen M."/>
            <person name="Howarth C."/>
            <person name="Imamovic A."/>
            <person name="Ireland A."/>
            <person name="Larimer J."/>
            <person name="McCowan C."/>
            <person name="Murphy C."/>
            <person name="Pearson M."/>
            <person name="Poon T.W."/>
            <person name="Priest M."/>
            <person name="Roberts A."/>
            <person name="Saif S."/>
            <person name="Shea T."/>
            <person name="Sisk P."/>
            <person name="Sykes S."/>
            <person name="Wortman J."/>
            <person name="Nusbaum C."/>
            <person name="Birren B."/>
        </authorList>
    </citation>
    <scope>NUCLEOTIDE SEQUENCE [LARGE SCALE GENOMIC DNA]</scope>
    <source>
        <strain evidence="2">ATCC 38817</strain>
    </source>
</reference>
<proteinExistence type="predicted"/>
<evidence type="ECO:0000256" key="1">
    <source>
        <dbReference type="SAM" id="MobiDB-lite"/>
    </source>
</evidence>
<evidence type="ECO:0000313" key="3">
    <source>
        <dbReference type="Proteomes" id="UP000030693"/>
    </source>
</evidence>
<dbReference type="Proteomes" id="UP000030693">
    <property type="component" value="Unassembled WGS sequence"/>
</dbReference>
<dbReference type="AlphaFoldDB" id="A0A058Z9L6"/>
<protein>
    <submittedName>
        <fullName evidence="2">Uncharacterized protein</fullName>
    </submittedName>
</protein>
<feature type="region of interest" description="Disordered" evidence="1">
    <location>
        <begin position="1"/>
        <end position="29"/>
    </location>
</feature>
<sequence length="84" mass="8850">MALALGFPPAEAEEEPDRAPTDAEEVAPRTPWEACHAWSSAGSRLCLGAVASRAAPGAESSGGGLRRHRRIDRQEDPFLGDAVP</sequence>
<feature type="region of interest" description="Disordered" evidence="1">
    <location>
        <begin position="52"/>
        <end position="84"/>
    </location>
</feature>
<dbReference type="RefSeq" id="XP_009494738.1">
    <property type="nucleotide sequence ID" value="XM_009496463.1"/>
</dbReference>
<gene>
    <name evidence="2" type="ORF">H696_02549</name>
</gene>
<dbReference type="GeneID" id="20527274"/>
<evidence type="ECO:0000313" key="2">
    <source>
        <dbReference type="EMBL" id="KCV70222.1"/>
    </source>
</evidence>
<dbReference type="EMBL" id="KB932204">
    <property type="protein sequence ID" value="KCV70222.1"/>
    <property type="molecule type" value="Genomic_DNA"/>
</dbReference>
<name>A0A058Z9L6_FONAL</name>
<organism evidence="2">
    <name type="scientific">Fonticula alba</name>
    <name type="common">Slime mold</name>
    <dbReference type="NCBI Taxonomy" id="691883"/>
    <lineage>
        <taxon>Eukaryota</taxon>
        <taxon>Rotosphaerida</taxon>
        <taxon>Fonticulaceae</taxon>
        <taxon>Fonticula</taxon>
    </lineage>
</organism>
<accession>A0A058Z9L6</accession>
<keyword evidence="3" id="KW-1185">Reference proteome</keyword>